<dbReference type="PANTHER" id="PTHR10039:SF15">
    <property type="entry name" value="NACHT DOMAIN-CONTAINING PROTEIN"/>
    <property type="match status" value="1"/>
</dbReference>
<evidence type="ECO:0000313" key="6">
    <source>
        <dbReference type="EMBL" id="KAK8232527.1"/>
    </source>
</evidence>
<gene>
    <name evidence="6" type="ORF">HDK90DRAFT_467677</name>
</gene>
<evidence type="ECO:0000313" key="7">
    <source>
        <dbReference type="Proteomes" id="UP001492380"/>
    </source>
</evidence>
<protein>
    <recommendedName>
        <fullName evidence="8">NACHT domain-containing protein</fullName>
    </recommendedName>
</protein>
<dbReference type="Pfam" id="PF00023">
    <property type="entry name" value="Ank"/>
    <property type="match status" value="1"/>
</dbReference>
<keyword evidence="1" id="KW-0677">Repeat</keyword>
<dbReference type="InterPro" id="IPR056884">
    <property type="entry name" value="NPHP3-like_N"/>
</dbReference>
<feature type="domain" description="GPI inositol-deacylase winged helix" evidence="4">
    <location>
        <begin position="348"/>
        <end position="430"/>
    </location>
</feature>
<evidence type="ECO:0008006" key="8">
    <source>
        <dbReference type="Google" id="ProtNLM"/>
    </source>
</evidence>
<dbReference type="Proteomes" id="UP001492380">
    <property type="component" value="Unassembled WGS sequence"/>
</dbReference>
<sequence>MVDEEKSSLQPEVGHSWIYRNSGNSGLIAANPHDGTFIGTQINQSQTYQIEYAEGRATTELERLCERVSTLDFSETHEALYDQVTPGTGQWFLDSEKFTLWRREGLQNLWCFGKPGAGKSSLASIVIEELKKQEDCQVAFLYLSYKGTQAEEPSVRDLLGCLASQLLTQWDSPWPSSVKKHLKNSKMTAPLGVKQLGEMLSELASPRTYFIVDALDEFDADKGQDFLHQLCDIKSKILVTSRNKTSAAFEIVDIKAQKEDIHRYIEQKIATNSRLVSFTANERNLEAQIKREVTTSADGIFLLARFHVEFLREKCLNPFEVRAKLQNLPQNRDSMYQQTLSRIKAQEPRHRDYAMSTIGWIMHAYRPLGIQELRHALLAQELKESGRYKFFEHGMLLLEEDILAFCCGLVQVNKSSDTVSLIHYTTHEFFERTRGTHFPAFFSEASLACAAYLCIPALKLDHGESRTMLKQMLENFAFAQYAGLYLAEYFKNISSDELRSQMEAYIRKLLSQVPKVEFFFRLQAYMRSYRTILKLDRSKAPSVGQIREERLSYPKKIKSEYTSRTSAKQLRLHLATFIGSTSLVQELIHEGCCVNGTDNYDQTVLEIAVLRGSAEVMKLLLKMGANIDLLQTAGLETIVLLVQEGLGDTLHEVWHRILEAVGSSLEDGDGKTNFFPHEVRDMPKRVSENTRLEVFNLRGLDAYLQLLSASVRRDADKIVRLAQTDMTFIETQFFGGSLNFKYALVKTSFFVCVENCDSKSARAFLKSGFNANSRNLRLQTALHRAVSRNSEDMVGLLLEFGAGIEARDVDGNTAWTANACPNRATVLRLLKNSGANINSRNLNGLHPIHNAAAGGQVVDLEFLLELGVDPSIRSKSSWTPLHFAAQNGHVECVTLLVKSGADLTIVAGHTASVLDIAKENNKEAVATILVNAGAKTMVELDPIPNQKSTQSIQKRRILGERLPAGWSRYYSDEDEYEDEDGDGDKYQDEYQDSEEEEAGELLQFPRFLSGVNGRK</sequence>
<comment type="caution">
    <text evidence="6">The sequence shown here is derived from an EMBL/GenBank/DDBJ whole genome shotgun (WGS) entry which is preliminary data.</text>
</comment>
<dbReference type="Pfam" id="PF22939">
    <property type="entry name" value="WHD_GPIID"/>
    <property type="match status" value="1"/>
</dbReference>
<dbReference type="SUPFAM" id="SSF140860">
    <property type="entry name" value="Pseudo ankyrin repeat-like"/>
    <property type="match status" value="1"/>
</dbReference>
<dbReference type="Gene3D" id="1.25.40.20">
    <property type="entry name" value="Ankyrin repeat-containing domain"/>
    <property type="match status" value="2"/>
</dbReference>
<dbReference type="PROSITE" id="PS50297">
    <property type="entry name" value="ANK_REP_REGION"/>
    <property type="match status" value="4"/>
</dbReference>
<dbReference type="InterPro" id="IPR027417">
    <property type="entry name" value="P-loop_NTPase"/>
</dbReference>
<evidence type="ECO:0000256" key="1">
    <source>
        <dbReference type="ARBA" id="ARBA00022737"/>
    </source>
</evidence>
<evidence type="ECO:0000256" key="2">
    <source>
        <dbReference type="PROSITE-ProRule" id="PRU00023"/>
    </source>
</evidence>
<feature type="repeat" description="ANK" evidence="2">
    <location>
        <begin position="876"/>
        <end position="908"/>
    </location>
</feature>
<proteinExistence type="predicted"/>
<dbReference type="Pfam" id="PF24883">
    <property type="entry name" value="NPHP3_N"/>
    <property type="match status" value="1"/>
</dbReference>
<dbReference type="PROSITE" id="PS50088">
    <property type="entry name" value="ANK_REPEAT"/>
    <property type="match status" value="4"/>
</dbReference>
<dbReference type="InterPro" id="IPR054471">
    <property type="entry name" value="GPIID_WHD"/>
</dbReference>
<dbReference type="PANTHER" id="PTHR10039">
    <property type="entry name" value="AMELOGENIN"/>
    <property type="match status" value="1"/>
</dbReference>
<accession>A0ABR1YL52</accession>
<evidence type="ECO:0000259" key="5">
    <source>
        <dbReference type="Pfam" id="PF24883"/>
    </source>
</evidence>
<evidence type="ECO:0000256" key="3">
    <source>
        <dbReference type="SAM" id="MobiDB-lite"/>
    </source>
</evidence>
<feature type="domain" description="Nephrocystin 3-like N-terminal" evidence="5">
    <location>
        <begin position="87"/>
        <end position="242"/>
    </location>
</feature>
<evidence type="ECO:0000259" key="4">
    <source>
        <dbReference type="Pfam" id="PF22939"/>
    </source>
</evidence>
<organism evidence="6 7">
    <name type="scientific">Phyllosticta capitalensis</name>
    <dbReference type="NCBI Taxonomy" id="121624"/>
    <lineage>
        <taxon>Eukaryota</taxon>
        <taxon>Fungi</taxon>
        <taxon>Dikarya</taxon>
        <taxon>Ascomycota</taxon>
        <taxon>Pezizomycotina</taxon>
        <taxon>Dothideomycetes</taxon>
        <taxon>Dothideomycetes incertae sedis</taxon>
        <taxon>Botryosphaeriales</taxon>
        <taxon>Phyllostictaceae</taxon>
        <taxon>Phyllosticta</taxon>
    </lineage>
</organism>
<feature type="region of interest" description="Disordered" evidence="3">
    <location>
        <begin position="969"/>
        <end position="1003"/>
    </location>
</feature>
<dbReference type="InterPro" id="IPR036770">
    <property type="entry name" value="Ankyrin_rpt-contain_sf"/>
</dbReference>
<dbReference type="Gene3D" id="3.40.50.300">
    <property type="entry name" value="P-loop containing nucleotide triphosphate hydrolases"/>
    <property type="match status" value="1"/>
</dbReference>
<feature type="compositionally biased region" description="Acidic residues" evidence="3">
    <location>
        <begin position="989"/>
        <end position="999"/>
    </location>
</feature>
<keyword evidence="2" id="KW-0040">ANK repeat</keyword>
<dbReference type="EMBL" id="JBBWRZ010000007">
    <property type="protein sequence ID" value="KAK8232527.1"/>
    <property type="molecule type" value="Genomic_DNA"/>
</dbReference>
<feature type="repeat" description="ANK" evidence="2">
    <location>
        <begin position="600"/>
        <end position="632"/>
    </location>
</feature>
<dbReference type="SUPFAM" id="SSF52540">
    <property type="entry name" value="P-loop containing nucleoside triphosphate hydrolases"/>
    <property type="match status" value="1"/>
</dbReference>
<dbReference type="SUPFAM" id="SSF48403">
    <property type="entry name" value="Ankyrin repeat"/>
    <property type="match status" value="1"/>
</dbReference>
<keyword evidence="7" id="KW-1185">Reference proteome</keyword>
<feature type="repeat" description="ANK" evidence="2">
    <location>
        <begin position="843"/>
        <end position="875"/>
    </location>
</feature>
<feature type="repeat" description="ANK" evidence="2">
    <location>
        <begin position="777"/>
        <end position="809"/>
    </location>
</feature>
<dbReference type="Pfam" id="PF12796">
    <property type="entry name" value="Ank_2"/>
    <property type="match status" value="2"/>
</dbReference>
<name>A0ABR1YL52_9PEZI</name>
<feature type="compositionally biased region" description="Acidic residues" evidence="3">
    <location>
        <begin position="972"/>
        <end position="982"/>
    </location>
</feature>
<reference evidence="6 7" key="1">
    <citation type="submission" date="2024-04" db="EMBL/GenBank/DDBJ databases">
        <title>Phyllosticta paracitricarpa is synonymous to the EU quarantine fungus P. citricarpa based on phylogenomic analyses.</title>
        <authorList>
            <consortium name="Lawrence Berkeley National Laboratory"/>
            <person name="Van Ingen-Buijs V.A."/>
            <person name="Van Westerhoven A.C."/>
            <person name="Haridas S."/>
            <person name="Skiadas P."/>
            <person name="Martin F."/>
            <person name="Groenewald J.Z."/>
            <person name="Crous P.W."/>
            <person name="Seidl M.F."/>
        </authorList>
    </citation>
    <scope>NUCLEOTIDE SEQUENCE [LARGE SCALE GENOMIC DNA]</scope>
    <source>
        <strain evidence="6 7">CBS 123374</strain>
    </source>
</reference>
<dbReference type="SMART" id="SM00248">
    <property type="entry name" value="ANK"/>
    <property type="match status" value="8"/>
</dbReference>
<dbReference type="InterPro" id="IPR002110">
    <property type="entry name" value="Ankyrin_rpt"/>
</dbReference>